<evidence type="ECO:0000313" key="7">
    <source>
        <dbReference type="EMBL" id="GGR37203.1"/>
    </source>
</evidence>
<keyword evidence="8" id="KW-1185">Reference proteome</keyword>
<dbReference type="InterPro" id="IPR052190">
    <property type="entry name" value="Euk-Arch_PrmC-MTase"/>
</dbReference>
<evidence type="ECO:0000256" key="1">
    <source>
        <dbReference type="ARBA" id="ARBA00006149"/>
    </source>
</evidence>
<dbReference type="PANTHER" id="PTHR45875:SF1">
    <property type="entry name" value="METHYLTRANSFERASE N6AMT1"/>
    <property type="match status" value="1"/>
</dbReference>
<dbReference type="InterPro" id="IPR029063">
    <property type="entry name" value="SAM-dependent_MTases_sf"/>
</dbReference>
<name>A0A918FH21_AGRME</name>
<dbReference type="GO" id="GO:0032259">
    <property type="term" value="P:methylation"/>
    <property type="evidence" value="ECO:0007669"/>
    <property type="project" value="UniProtKB-KW"/>
</dbReference>
<feature type="domain" description="Methyltransferase small" evidence="5">
    <location>
        <begin position="214"/>
        <end position="346"/>
    </location>
</feature>
<dbReference type="RefSeq" id="WP_189086614.1">
    <property type="nucleotide sequence ID" value="NZ_BMRJ01000006.1"/>
</dbReference>
<evidence type="ECO:0000256" key="4">
    <source>
        <dbReference type="ARBA" id="ARBA00022691"/>
    </source>
</evidence>
<dbReference type="GO" id="GO:0008276">
    <property type="term" value="F:protein methyltransferase activity"/>
    <property type="evidence" value="ECO:0007669"/>
    <property type="project" value="TreeGrafter"/>
</dbReference>
<dbReference type="InterPro" id="IPR002052">
    <property type="entry name" value="DNA_methylase_N6_adenine_CS"/>
</dbReference>
<protein>
    <submittedName>
        <fullName evidence="7">Methyltransferase</fullName>
    </submittedName>
</protein>
<dbReference type="GO" id="GO:0008757">
    <property type="term" value="F:S-adenosylmethionine-dependent methyltransferase activity"/>
    <property type="evidence" value="ECO:0007669"/>
    <property type="project" value="TreeGrafter"/>
</dbReference>
<comment type="caution">
    <text evidence="7">The sequence shown here is derived from an EMBL/GenBank/DDBJ whole genome shotgun (WGS) entry which is preliminary data.</text>
</comment>
<organism evidence="7 8">
    <name type="scientific">Agromyces mediolanus</name>
    <name type="common">Corynebacterium mediolanum</name>
    <dbReference type="NCBI Taxonomy" id="41986"/>
    <lineage>
        <taxon>Bacteria</taxon>
        <taxon>Bacillati</taxon>
        <taxon>Actinomycetota</taxon>
        <taxon>Actinomycetes</taxon>
        <taxon>Micrococcales</taxon>
        <taxon>Microbacteriaceae</taxon>
        <taxon>Agromyces</taxon>
    </lineage>
</organism>
<keyword evidence="2 7" id="KW-0489">Methyltransferase</keyword>
<dbReference type="InterPro" id="IPR007848">
    <property type="entry name" value="Small_mtfrase_dom"/>
</dbReference>
<dbReference type="GO" id="GO:0008170">
    <property type="term" value="F:N-methyltransferase activity"/>
    <property type="evidence" value="ECO:0007669"/>
    <property type="project" value="UniProtKB-ARBA"/>
</dbReference>
<evidence type="ECO:0000256" key="2">
    <source>
        <dbReference type="ARBA" id="ARBA00022603"/>
    </source>
</evidence>
<dbReference type="AlphaFoldDB" id="A0A918FH21"/>
<reference evidence="7" key="1">
    <citation type="journal article" date="2014" name="Int. J. Syst. Evol. Microbiol.">
        <title>Complete genome sequence of Corynebacterium casei LMG S-19264T (=DSM 44701T), isolated from a smear-ripened cheese.</title>
        <authorList>
            <consortium name="US DOE Joint Genome Institute (JGI-PGF)"/>
            <person name="Walter F."/>
            <person name="Albersmeier A."/>
            <person name="Kalinowski J."/>
            <person name="Ruckert C."/>
        </authorList>
    </citation>
    <scope>NUCLEOTIDE SEQUENCE</scope>
    <source>
        <strain evidence="7">JCM 3346</strain>
    </source>
</reference>
<comment type="similarity">
    <text evidence="1">Belongs to the eukaryotic/archaeal PrmC-related family.</text>
</comment>
<keyword evidence="4" id="KW-0949">S-adenosyl-L-methionine</keyword>
<dbReference type="EMBL" id="BMRJ01000006">
    <property type="protein sequence ID" value="GGR37203.1"/>
    <property type="molecule type" value="Genomic_DNA"/>
</dbReference>
<dbReference type="Pfam" id="PF05175">
    <property type="entry name" value="MTS"/>
    <property type="match status" value="1"/>
</dbReference>
<feature type="domain" description="DUF7059" evidence="6">
    <location>
        <begin position="46"/>
        <end position="156"/>
    </location>
</feature>
<dbReference type="SUPFAM" id="SSF53335">
    <property type="entry name" value="S-adenosyl-L-methionine-dependent methyltransferases"/>
    <property type="match status" value="1"/>
</dbReference>
<keyword evidence="3" id="KW-0808">Transferase</keyword>
<sequence>MPEANEADPSARLGGGRAAVFVRRFGAAPDAETAALVASLRADLDAAGFRVARIEELWERTVVDGRSHPGRSLQRGHRAPALLALDHVLARLDGGPDEDPDGEADRVRALAALVRLFVLGADAQPAALSHALPALGFDGAERLGLVTRTDSGTVRALVDLRPYGFADAAGEGEWWLASDLGELALVGEAASGPGAGAAPALAEDHVLGIGGATTTLSGLLLQRPARTALDLGTGSGIQALHAARFSERVVATDVSARALAFARFAAELNEVAGIEFRLGSLYEPVAGERFDRIVSNPPFVITPRRPEVPSYEYRDGGLAGDELVEAVIRGAAAHLEPGGIAQLLANWEYRIIVDPETGEGIADGLERVVAWLDGTGLEYWLVERERQDPSEYAETWIRDGGTRPGTAEFERLHAAWLEDFAERGVESVGFGYVLLRRPAGDAPARIARAERLHGPLGAESGGLGAHLERALAAMDALAPLDDEALRGIRLEVAPDVTEERHHWPGAEQPTVILLRQGGGFGRVVDAGTALAAFVGAADGELPAGVLSDAIAQLLEADGAELWAELAPTLRELVAGGLLRPADPARSGTDPA</sequence>
<accession>A0A918FH21</accession>
<dbReference type="Gene3D" id="3.40.50.150">
    <property type="entry name" value="Vaccinia Virus protein VP39"/>
    <property type="match status" value="1"/>
</dbReference>
<dbReference type="CDD" id="cd02440">
    <property type="entry name" value="AdoMet_MTases"/>
    <property type="match status" value="1"/>
</dbReference>
<proteinExistence type="inferred from homology"/>
<gene>
    <name evidence="7" type="ORF">GCM10010196_34050</name>
</gene>
<dbReference type="Pfam" id="PF23186">
    <property type="entry name" value="DUF7059"/>
    <property type="match status" value="1"/>
</dbReference>
<evidence type="ECO:0000259" key="6">
    <source>
        <dbReference type="Pfam" id="PF23186"/>
    </source>
</evidence>
<dbReference type="PANTHER" id="PTHR45875">
    <property type="entry name" value="METHYLTRANSFERASE N6AMT1"/>
    <property type="match status" value="1"/>
</dbReference>
<dbReference type="InterPro" id="IPR055487">
    <property type="entry name" value="DUF7059"/>
</dbReference>
<dbReference type="Proteomes" id="UP000610303">
    <property type="component" value="Unassembled WGS sequence"/>
</dbReference>
<dbReference type="GO" id="GO:0035657">
    <property type="term" value="C:eRF1 methyltransferase complex"/>
    <property type="evidence" value="ECO:0007669"/>
    <property type="project" value="TreeGrafter"/>
</dbReference>
<evidence type="ECO:0000313" key="8">
    <source>
        <dbReference type="Proteomes" id="UP000610303"/>
    </source>
</evidence>
<dbReference type="GO" id="GO:0003676">
    <property type="term" value="F:nucleic acid binding"/>
    <property type="evidence" value="ECO:0007669"/>
    <property type="project" value="InterPro"/>
</dbReference>
<evidence type="ECO:0000259" key="5">
    <source>
        <dbReference type="Pfam" id="PF05175"/>
    </source>
</evidence>
<dbReference type="PROSITE" id="PS00092">
    <property type="entry name" value="N6_MTASE"/>
    <property type="match status" value="1"/>
</dbReference>
<reference evidence="7" key="2">
    <citation type="submission" date="2020-09" db="EMBL/GenBank/DDBJ databases">
        <authorList>
            <person name="Sun Q."/>
            <person name="Ohkuma M."/>
        </authorList>
    </citation>
    <scope>NUCLEOTIDE SEQUENCE</scope>
    <source>
        <strain evidence="7">JCM 3346</strain>
    </source>
</reference>
<evidence type="ECO:0000256" key="3">
    <source>
        <dbReference type="ARBA" id="ARBA00022679"/>
    </source>
</evidence>